<keyword evidence="3 5" id="KW-1133">Transmembrane helix</keyword>
<dbReference type="EMBL" id="JBHTMM010000180">
    <property type="protein sequence ID" value="MFD1313303.1"/>
    <property type="molecule type" value="Genomic_DNA"/>
</dbReference>
<name>A0ABW3XYD8_9ACTN</name>
<feature type="transmembrane region" description="Helical" evidence="5">
    <location>
        <begin position="12"/>
        <end position="30"/>
    </location>
</feature>
<comment type="subcellular location">
    <subcellularLocation>
        <location evidence="1">Membrane</location>
        <topology evidence="1">Multi-pass membrane protein</topology>
    </subcellularLocation>
</comment>
<feature type="domain" description="Integral membrane bound transporter" evidence="6">
    <location>
        <begin position="388"/>
        <end position="514"/>
    </location>
</feature>
<feature type="transmembrane region" description="Helical" evidence="5">
    <location>
        <begin position="386"/>
        <end position="412"/>
    </location>
</feature>
<keyword evidence="8" id="KW-1185">Reference proteome</keyword>
<feature type="transmembrane region" description="Helical" evidence="5">
    <location>
        <begin position="424"/>
        <end position="444"/>
    </location>
</feature>
<feature type="transmembrane region" description="Helical" evidence="5">
    <location>
        <begin position="500"/>
        <end position="519"/>
    </location>
</feature>
<protein>
    <submittedName>
        <fullName evidence="7">FUSC family protein</fullName>
    </submittedName>
</protein>
<dbReference type="InterPro" id="IPR049453">
    <property type="entry name" value="Memb_transporter_dom"/>
</dbReference>
<gene>
    <name evidence="7" type="ORF">ACFQ5X_47240</name>
</gene>
<accession>A0ABW3XYD8</accession>
<evidence type="ECO:0000313" key="8">
    <source>
        <dbReference type="Proteomes" id="UP001597058"/>
    </source>
</evidence>
<keyword evidence="2 5" id="KW-0812">Transmembrane</keyword>
<evidence type="ECO:0000256" key="4">
    <source>
        <dbReference type="ARBA" id="ARBA00023136"/>
    </source>
</evidence>
<evidence type="ECO:0000256" key="3">
    <source>
        <dbReference type="ARBA" id="ARBA00022989"/>
    </source>
</evidence>
<dbReference type="RefSeq" id="WP_381242101.1">
    <property type="nucleotide sequence ID" value="NZ_JBHSKH010000108.1"/>
</dbReference>
<reference evidence="8" key="1">
    <citation type="journal article" date="2019" name="Int. J. Syst. Evol. Microbiol.">
        <title>The Global Catalogue of Microorganisms (GCM) 10K type strain sequencing project: providing services to taxonomists for standard genome sequencing and annotation.</title>
        <authorList>
            <consortium name="The Broad Institute Genomics Platform"/>
            <consortium name="The Broad Institute Genome Sequencing Center for Infectious Disease"/>
            <person name="Wu L."/>
            <person name="Ma J."/>
        </authorList>
    </citation>
    <scope>NUCLEOTIDE SEQUENCE [LARGE SCALE GENOMIC DNA]</scope>
    <source>
        <strain evidence="8">CGMCC 4.7020</strain>
    </source>
</reference>
<feature type="transmembrane region" description="Helical" evidence="5">
    <location>
        <begin position="42"/>
        <end position="61"/>
    </location>
</feature>
<dbReference type="Proteomes" id="UP001597058">
    <property type="component" value="Unassembled WGS sequence"/>
</dbReference>
<evidence type="ECO:0000256" key="1">
    <source>
        <dbReference type="ARBA" id="ARBA00004141"/>
    </source>
</evidence>
<evidence type="ECO:0000256" key="2">
    <source>
        <dbReference type="ARBA" id="ARBA00022692"/>
    </source>
</evidence>
<feature type="transmembrane region" description="Helical" evidence="5">
    <location>
        <begin position="112"/>
        <end position="132"/>
    </location>
</feature>
<proteinExistence type="predicted"/>
<organism evidence="7 8">
    <name type="scientific">Streptomyces kaempferi</name>
    <dbReference type="NCBI Taxonomy" id="333725"/>
    <lineage>
        <taxon>Bacteria</taxon>
        <taxon>Bacillati</taxon>
        <taxon>Actinomycetota</taxon>
        <taxon>Actinomycetes</taxon>
        <taxon>Kitasatosporales</taxon>
        <taxon>Streptomycetaceae</taxon>
        <taxon>Streptomyces</taxon>
    </lineage>
</organism>
<evidence type="ECO:0000313" key="7">
    <source>
        <dbReference type="EMBL" id="MFD1313303.1"/>
    </source>
</evidence>
<dbReference type="Pfam" id="PF13515">
    <property type="entry name" value="FUSC_2"/>
    <property type="match status" value="1"/>
</dbReference>
<sequence>MAVELVGGEDLALFAAFGGFATLLFVEFAGPMRARISAQLGLVLAGAVLICLGTLASRTVWTATSSTLIVAFVVLFVGLVSSALASAGTALLASFILPVTLPGSVESIPDRLGGWLLAGAASLLAITVLWPAPVREPLRLSAARACALQACRLRAEADCVSNGFMPAGGAIFEVEADEATAAATELRSAFFGASYRSTGLATAERALVRLFDQVVWLDAILRPMPLNPRPRSIALAVCEVKTEAATLLEHSAVLLESAADDPRLLDAELRRLFRARQHMEHAVTSALPLHPARAQPGTSSDSELSEFMTSLEPAFRAQEMTCAVSVIATQAGLFVAACRRSWWRQLLERPLGGSKSALASAWEDLRAHAERHSVWFHNSARGATALGLAVLIAELTGVLHSFWVVFGAMAVLRTTALNTSQNALRGLLGAGIGFLVGGGLILALGTNTTVYWLLLPVAVACAGLGAPMVSFTLGQAGFTTASLILYNLISPGGWELGLVRIADIAIGCAVSLFVGVLFWPRGANSALGKALAEAFFCGALYLQSAVEFALTRDDGLVRSGSVPNAERRRAASAATRLDDALRDFLAERGTKQVPLAGVTALTNAVVVLRFTAEAVLRLWQCADRASGQAQSAASAEVLHASGLVSEWYAGTARALEGRGMVPAPIETPLLAGRLLEAVGCDVVAANEPGSAETVRMIWTADHIDVVQRLQAAILEPARAASEQCRPRSWFAVTRRRRLM</sequence>
<feature type="transmembrane region" description="Helical" evidence="5">
    <location>
        <begin position="450"/>
        <end position="469"/>
    </location>
</feature>
<keyword evidence="4 5" id="KW-0472">Membrane</keyword>
<comment type="caution">
    <text evidence="7">The sequence shown here is derived from an EMBL/GenBank/DDBJ whole genome shotgun (WGS) entry which is preliminary data.</text>
</comment>
<evidence type="ECO:0000256" key="5">
    <source>
        <dbReference type="SAM" id="Phobius"/>
    </source>
</evidence>
<evidence type="ECO:0000259" key="6">
    <source>
        <dbReference type="Pfam" id="PF13515"/>
    </source>
</evidence>
<feature type="transmembrane region" description="Helical" evidence="5">
    <location>
        <begin position="67"/>
        <end position="100"/>
    </location>
</feature>